<keyword evidence="3" id="KW-1185">Reference proteome</keyword>
<evidence type="ECO:0000313" key="2">
    <source>
        <dbReference type="EMBL" id="QCP52378.1"/>
    </source>
</evidence>
<accession>A0A4P8IT48</accession>
<evidence type="ECO:0000313" key="3">
    <source>
        <dbReference type="Proteomes" id="UP000298656"/>
    </source>
</evidence>
<name>A0A4P8IT48_9BURK</name>
<dbReference type="KEGG" id="tvl:FAZ95_24680"/>
<reference evidence="2 3" key="1">
    <citation type="submission" date="2019-05" db="EMBL/GenBank/DDBJ databases">
        <title>Burkholderia sp. DHOD12, isolated from subtropical forest soil.</title>
        <authorList>
            <person name="Gao Z.-H."/>
            <person name="Qiu L.-H."/>
        </authorList>
    </citation>
    <scope>NUCLEOTIDE SEQUENCE [LARGE SCALE GENOMIC DNA]</scope>
    <source>
        <strain evidence="2 3">DHOD12</strain>
    </source>
</reference>
<feature type="domain" description="CdiI immunity protein" evidence="1">
    <location>
        <begin position="7"/>
        <end position="92"/>
    </location>
</feature>
<dbReference type="Pfam" id="PF18593">
    <property type="entry name" value="CdiI_2"/>
    <property type="match status" value="1"/>
</dbReference>
<evidence type="ECO:0000259" key="1">
    <source>
        <dbReference type="Pfam" id="PF18593"/>
    </source>
</evidence>
<sequence length="97" mass="11394">MRENSPYPNLDLLFDGYLNQDYELFGEKIGDVLRVYCKEITPSMRQSAILEMEKFKASHIDDLEEAFELAYEREISIKSHGYTAESFFDELCRLLRG</sequence>
<dbReference type="AlphaFoldDB" id="A0A4P8IT48"/>
<gene>
    <name evidence="2" type="ORF">FAZ95_24680</name>
</gene>
<organism evidence="2 3">
    <name type="scientific">Trinickia violacea</name>
    <dbReference type="NCBI Taxonomy" id="2571746"/>
    <lineage>
        <taxon>Bacteria</taxon>
        <taxon>Pseudomonadati</taxon>
        <taxon>Pseudomonadota</taxon>
        <taxon>Betaproteobacteria</taxon>
        <taxon>Burkholderiales</taxon>
        <taxon>Burkholderiaceae</taxon>
        <taxon>Trinickia</taxon>
    </lineage>
</organism>
<proteinExistence type="predicted"/>
<dbReference type="EMBL" id="CP040078">
    <property type="protein sequence ID" value="QCP52378.1"/>
    <property type="molecule type" value="Genomic_DNA"/>
</dbReference>
<protein>
    <recommendedName>
        <fullName evidence="1">CdiI immunity protein domain-containing protein</fullName>
    </recommendedName>
</protein>
<dbReference type="InterPro" id="IPR041129">
    <property type="entry name" value="CdiI_2"/>
</dbReference>
<dbReference type="OrthoDB" id="8852337at2"/>
<dbReference type="Proteomes" id="UP000298656">
    <property type="component" value="Chromosome 2"/>
</dbReference>
<dbReference type="RefSeq" id="WP_137335151.1">
    <property type="nucleotide sequence ID" value="NZ_CP040078.1"/>
</dbReference>